<dbReference type="GO" id="GO:0003824">
    <property type="term" value="F:catalytic activity"/>
    <property type="evidence" value="ECO:0007669"/>
    <property type="project" value="InterPro"/>
</dbReference>
<evidence type="ECO:0000313" key="3">
    <source>
        <dbReference type="Proteomes" id="UP000179241"/>
    </source>
</evidence>
<proteinExistence type="predicted"/>
<feature type="domain" description="Cyclodeaminase/cyclohydrolase" evidence="1">
    <location>
        <begin position="8"/>
        <end position="170"/>
    </location>
</feature>
<dbReference type="Gene3D" id="1.20.120.680">
    <property type="entry name" value="Formiminotetrahydrofolate cyclodeaminase monomer, up-and-down helical bundle"/>
    <property type="match status" value="1"/>
</dbReference>
<comment type="caution">
    <text evidence="2">The sequence shown here is derived from an EMBL/GenBank/DDBJ whole genome shotgun (WGS) entry which is preliminary data.</text>
</comment>
<accession>A0A1F8CMQ7</accession>
<dbReference type="AlphaFoldDB" id="A0A1F8CMQ7"/>
<dbReference type="SUPFAM" id="SSF101262">
    <property type="entry name" value="Methenyltetrahydrofolate cyclohydrolase-like"/>
    <property type="match status" value="1"/>
</dbReference>
<organism evidence="2 3">
    <name type="scientific">Candidatus Woesebacteria bacterium RIFOXYA1_FULL_43_9</name>
    <dbReference type="NCBI Taxonomy" id="1802534"/>
    <lineage>
        <taxon>Bacteria</taxon>
        <taxon>Candidatus Woeseibacteriota</taxon>
    </lineage>
</organism>
<dbReference type="InterPro" id="IPR007044">
    <property type="entry name" value="Cyclodeamin/CycHdrlase"/>
</dbReference>
<sequence length="173" mass="18374">MGIIGEQTVNQFLCDLASANPTPGGGSVAALTGAMAASLCAMVARLTKKDSEVMTLAEGADVHRSDLLNLADRDTEAFDKVMVAYRSKDDGQVQFSLKEATQVPLATYLLSKKVEVLAHELVKRGNKNAVSDAKSAVYLSQASQKSDLANVEINLKSITDQAFVDSIRLQIGG</sequence>
<dbReference type="Proteomes" id="UP000179241">
    <property type="component" value="Unassembled WGS sequence"/>
</dbReference>
<dbReference type="InterPro" id="IPR036178">
    <property type="entry name" value="Formintransfe-cycloase-like_sf"/>
</dbReference>
<evidence type="ECO:0000259" key="1">
    <source>
        <dbReference type="Pfam" id="PF04961"/>
    </source>
</evidence>
<reference evidence="2 3" key="1">
    <citation type="journal article" date="2016" name="Nat. Commun.">
        <title>Thousands of microbial genomes shed light on interconnected biogeochemical processes in an aquifer system.</title>
        <authorList>
            <person name="Anantharaman K."/>
            <person name="Brown C.T."/>
            <person name="Hug L.A."/>
            <person name="Sharon I."/>
            <person name="Castelle C.J."/>
            <person name="Probst A.J."/>
            <person name="Thomas B.C."/>
            <person name="Singh A."/>
            <person name="Wilkins M.J."/>
            <person name="Karaoz U."/>
            <person name="Brodie E.L."/>
            <person name="Williams K.H."/>
            <person name="Hubbard S.S."/>
            <person name="Banfield J.F."/>
        </authorList>
    </citation>
    <scope>NUCLEOTIDE SEQUENCE [LARGE SCALE GENOMIC DNA]</scope>
</reference>
<dbReference type="Pfam" id="PF04961">
    <property type="entry name" value="FTCD_C"/>
    <property type="match status" value="1"/>
</dbReference>
<dbReference type="EMBL" id="MGHU01000021">
    <property type="protein sequence ID" value="OGM77366.1"/>
    <property type="molecule type" value="Genomic_DNA"/>
</dbReference>
<name>A0A1F8CMQ7_9BACT</name>
<evidence type="ECO:0000313" key="2">
    <source>
        <dbReference type="EMBL" id="OGM77366.1"/>
    </source>
</evidence>
<gene>
    <name evidence="2" type="ORF">A2188_00655</name>
</gene>
<protein>
    <recommendedName>
        <fullName evidence="1">Cyclodeaminase/cyclohydrolase domain-containing protein</fullName>
    </recommendedName>
</protein>